<comment type="caution">
    <text evidence="1">The sequence shown here is derived from an EMBL/GenBank/DDBJ whole genome shotgun (WGS) entry which is preliminary data.</text>
</comment>
<dbReference type="EMBL" id="QREH01000001">
    <property type="protein sequence ID" value="REE04219.1"/>
    <property type="molecule type" value="Genomic_DNA"/>
</dbReference>
<dbReference type="OrthoDB" id="20837at2"/>
<dbReference type="AlphaFoldDB" id="A0A3D9LCT9"/>
<accession>A0A3D9LCT9</accession>
<proteinExistence type="predicted"/>
<organism evidence="1 2">
    <name type="scientific">Citricoccus muralis</name>
    <dbReference type="NCBI Taxonomy" id="169134"/>
    <lineage>
        <taxon>Bacteria</taxon>
        <taxon>Bacillati</taxon>
        <taxon>Actinomycetota</taxon>
        <taxon>Actinomycetes</taxon>
        <taxon>Micrococcales</taxon>
        <taxon>Micrococcaceae</taxon>
        <taxon>Citricoccus</taxon>
    </lineage>
</organism>
<evidence type="ECO:0000313" key="2">
    <source>
        <dbReference type="Proteomes" id="UP000256727"/>
    </source>
</evidence>
<gene>
    <name evidence="1" type="ORF">C8E99_2046</name>
</gene>
<sequence>MCGACPGGTTVSPTTATLNRLGRKRQALAELRRGLAPGCSLTLMGDGWTLRRRTGRQDVFADVEELLVSLETPGPGAGADWTGTETPRTVVGRLLTRGV</sequence>
<dbReference type="Proteomes" id="UP000256727">
    <property type="component" value="Unassembled WGS sequence"/>
</dbReference>
<protein>
    <submittedName>
        <fullName evidence="1">Uncharacterized protein</fullName>
    </submittedName>
</protein>
<keyword evidence="2" id="KW-1185">Reference proteome</keyword>
<reference evidence="1 2" key="1">
    <citation type="submission" date="2018-07" db="EMBL/GenBank/DDBJ databases">
        <title>Sequencing the genomes of 1000 actinobacteria strains.</title>
        <authorList>
            <person name="Klenk H.-P."/>
        </authorList>
    </citation>
    <scope>NUCLEOTIDE SEQUENCE [LARGE SCALE GENOMIC DNA]</scope>
    <source>
        <strain evidence="1 2">DSM 14442</strain>
    </source>
</reference>
<name>A0A3D9LCT9_9MICC</name>
<evidence type="ECO:0000313" key="1">
    <source>
        <dbReference type="EMBL" id="REE04219.1"/>
    </source>
</evidence>